<dbReference type="PANTHER" id="PTHR20531">
    <property type="entry name" value="N-ALPHA-ACETYLTRANSFERASE 40"/>
    <property type="match status" value="1"/>
</dbReference>
<dbReference type="PROSITE" id="PS51186">
    <property type="entry name" value="GNAT"/>
    <property type="match status" value="1"/>
</dbReference>
<evidence type="ECO:0000256" key="1">
    <source>
        <dbReference type="ARBA" id="ARBA00004123"/>
    </source>
</evidence>
<comment type="subcellular location">
    <subcellularLocation>
        <location evidence="2">Cytoplasm</location>
    </subcellularLocation>
    <subcellularLocation>
        <location evidence="1">Nucleus</location>
    </subcellularLocation>
</comment>
<dbReference type="InterPro" id="IPR016181">
    <property type="entry name" value="Acyl_CoA_acyltransferase"/>
</dbReference>
<evidence type="ECO:0000313" key="14">
    <source>
        <dbReference type="Proteomes" id="UP001497453"/>
    </source>
</evidence>
<comment type="similarity">
    <text evidence="3">Belongs to the acetyltransferase family. NAA40 subfamily.</text>
</comment>
<feature type="domain" description="N-acetyltransferase" evidence="12">
    <location>
        <begin position="60"/>
        <end position="209"/>
    </location>
</feature>
<dbReference type="Proteomes" id="UP001497453">
    <property type="component" value="Chromosome 1"/>
</dbReference>
<evidence type="ECO:0000256" key="3">
    <source>
        <dbReference type="ARBA" id="ARBA00008870"/>
    </source>
</evidence>
<evidence type="ECO:0000259" key="12">
    <source>
        <dbReference type="PROSITE" id="PS51186"/>
    </source>
</evidence>
<comment type="catalytic activity">
    <reaction evidence="10">
        <text>N-terminal L-seryl-[histone H2A] + acetyl-CoA = N-terminal N(alpha)-acetyl-L-seryl-[histone H2A] + CoA + H(+)</text>
        <dbReference type="Rhea" id="RHEA:50600"/>
        <dbReference type="Rhea" id="RHEA-COMP:12742"/>
        <dbReference type="Rhea" id="RHEA-COMP:12744"/>
        <dbReference type="ChEBI" id="CHEBI:15378"/>
        <dbReference type="ChEBI" id="CHEBI:57287"/>
        <dbReference type="ChEBI" id="CHEBI:57288"/>
        <dbReference type="ChEBI" id="CHEBI:64738"/>
        <dbReference type="ChEBI" id="CHEBI:83690"/>
        <dbReference type="EC" id="2.3.1.257"/>
    </reaction>
</comment>
<dbReference type="InterPro" id="IPR039949">
    <property type="entry name" value="NAA40"/>
</dbReference>
<protein>
    <recommendedName>
        <fullName evidence="5">N-alpha-acetyltransferase 40</fullName>
        <ecNumber evidence="4">2.3.1.257</ecNumber>
    </recommendedName>
</protein>
<evidence type="ECO:0000256" key="10">
    <source>
        <dbReference type="ARBA" id="ARBA00047821"/>
    </source>
</evidence>
<name>A0ABP1CI94_9APHY</name>
<evidence type="ECO:0000313" key="13">
    <source>
        <dbReference type="EMBL" id="CAL1695418.1"/>
    </source>
</evidence>
<dbReference type="Gene3D" id="3.40.630.30">
    <property type="match status" value="1"/>
</dbReference>
<evidence type="ECO:0000256" key="8">
    <source>
        <dbReference type="ARBA" id="ARBA00023242"/>
    </source>
</evidence>
<comment type="catalytic activity">
    <reaction evidence="11">
        <text>N-terminal L-seryl-[histone H4] + acetyl-CoA = N-terminal N(alpha)-acetyl-L-seryl-[histone H4] + CoA + H(+)</text>
        <dbReference type="Rhea" id="RHEA:50596"/>
        <dbReference type="Rhea" id="RHEA-COMP:12740"/>
        <dbReference type="Rhea" id="RHEA-COMP:12743"/>
        <dbReference type="ChEBI" id="CHEBI:15378"/>
        <dbReference type="ChEBI" id="CHEBI:57287"/>
        <dbReference type="ChEBI" id="CHEBI:57288"/>
        <dbReference type="ChEBI" id="CHEBI:64738"/>
        <dbReference type="ChEBI" id="CHEBI:83690"/>
        <dbReference type="EC" id="2.3.1.257"/>
    </reaction>
</comment>
<sequence length="215" mass="24454">MKLTAAVRAGRKYPKATSQELSSGFSPTVHLKDVIYSIRIALASELDKVEREAIYVLTEANMRDMAVQSSTGWDPSQKKKELFHQHSRFVIIYRIPEDVQSDSSTSHTLVDHIVAFAMFRFEAERGEDIIYCYELQLWPSVRRSGLGRFIMNTLVQLGAKYNMKRVKLTVLKANTPALAFYHAIGFTLDPTSPDYVDEQDPVPEECDYQILSKGI</sequence>
<dbReference type="EC" id="2.3.1.257" evidence="4"/>
<proteinExistence type="inferred from homology"/>
<evidence type="ECO:0000256" key="11">
    <source>
        <dbReference type="ARBA" id="ARBA00049524"/>
    </source>
</evidence>
<dbReference type="InterPro" id="IPR000182">
    <property type="entry name" value="GNAT_dom"/>
</dbReference>
<keyword evidence="9" id="KW-0012">Acyltransferase</keyword>
<accession>A0ABP1CI94</accession>
<dbReference type="SUPFAM" id="SSF55729">
    <property type="entry name" value="Acyl-CoA N-acyltransferases (Nat)"/>
    <property type="match status" value="1"/>
</dbReference>
<dbReference type="Pfam" id="PF00583">
    <property type="entry name" value="Acetyltransf_1"/>
    <property type="match status" value="1"/>
</dbReference>
<keyword evidence="14" id="KW-1185">Reference proteome</keyword>
<keyword evidence="8" id="KW-0539">Nucleus</keyword>
<dbReference type="EMBL" id="OZ037944">
    <property type="protein sequence ID" value="CAL1695418.1"/>
    <property type="molecule type" value="Genomic_DNA"/>
</dbReference>
<keyword evidence="7" id="KW-0808">Transferase</keyword>
<evidence type="ECO:0000256" key="4">
    <source>
        <dbReference type="ARBA" id="ARBA00012950"/>
    </source>
</evidence>
<evidence type="ECO:0000256" key="5">
    <source>
        <dbReference type="ARBA" id="ARBA00015043"/>
    </source>
</evidence>
<evidence type="ECO:0000256" key="2">
    <source>
        <dbReference type="ARBA" id="ARBA00004496"/>
    </source>
</evidence>
<keyword evidence="6" id="KW-0963">Cytoplasm</keyword>
<reference evidence="14" key="1">
    <citation type="submission" date="2024-04" db="EMBL/GenBank/DDBJ databases">
        <authorList>
            <person name="Shaw F."/>
            <person name="Minotto A."/>
        </authorList>
    </citation>
    <scope>NUCLEOTIDE SEQUENCE [LARGE SCALE GENOMIC DNA]</scope>
</reference>
<evidence type="ECO:0000256" key="7">
    <source>
        <dbReference type="ARBA" id="ARBA00022679"/>
    </source>
</evidence>
<organism evidence="13 14">
    <name type="scientific">Somion occarium</name>
    <dbReference type="NCBI Taxonomy" id="3059160"/>
    <lineage>
        <taxon>Eukaryota</taxon>
        <taxon>Fungi</taxon>
        <taxon>Dikarya</taxon>
        <taxon>Basidiomycota</taxon>
        <taxon>Agaricomycotina</taxon>
        <taxon>Agaricomycetes</taxon>
        <taxon>Polyporales</taxon>
        <taxon>Cerrenaceae</taxon>
        <taxon>Somion</taxon>
    </lineage>
</organism>
<gene>
    <name evidence="13" type="ORF">GFSPODELE1_LOCUS742</name>
</gene>
<dbReference type="PANTHER" id="PTHR20531:SF1">
    <property type="entry name" value="N-ALPHA-ACETYLTRANSFERASE 40"/>
    <property type="match status" value="1"/>
</dbReference>
<evidence type="ECO:0000256" key="9">
    <source>
        <dbReference type="ARBA" id="ARBA00023315"/>
    </source>
</evidence>
<evidence type="ECO:0000256" key="6">
    <source>
        <dbReference type="ARBA" id="ARBA00022490"/>
    </source>
</evidence>